<dbReference type="InterPro" id="IPR001480">
    <property type="entry name" value="Bulb-type_lectin_dom"/>
</dbReference>
<dbReference type="PROSITE" id="PS50927">
    <property type="entry name" value="BULB_LECTIN"/>
    <property type="match status" value="1"/>
</dbReference>
<protein>
    <submittedName>
        <fullName evidence="8">Uncharacterized protein</fullName>
    </submittedName>
</protein>
<evidence type="ECO:0000256" key="2">
    <source>
        <dbReference type="ARBA" id="ARBA00022729"/>
    </source>
</evidence>
<dbReference type="AlphaFoldDB" id="A0AAD5C6L2"/>
<organism evidence="8 9">
    <name type="scientific">Ambrosia artemisiifolia</name>
    <name type="common">Common ragweed</name>
    <dbReference type="NCBI Taxonomy" id="4212"/>
    <lineage>
        <taxon>Eukaryota</taxon>
        <taxon>Viridiplantae</taxon>
        <taxon>Streptophyta</taxon>
        <taxon>Embryophyta</taxon>
        <taxon>Tracheophyta</taxon>
        <taxon>Spermatophyta</taxon>
        <taxon>Magnoliopsida</taxon>
        <taxon>eudicotyledons</taxon>
        <taxon>Gunneridae</taxon>
        <taxon>Pentapetalae</taxon>
        <taxon>asterids</taxon>
        <taxon>campanulids</taxon>
        <taxon>Asterales</taxon>
        <taxon>Asteraceae</taxon>
        <taxon>Asteroideae</taxon>
        <taxon>Heliantheae alliance</taxon>
        <taxon>Heliantheae</taxon>
        <taxon>Ambrosia</taxon>
    </lineage>
</organism>
<keyword evidence="2" id="KW-0732">Signal</keyword>
<comment type="function">
    <text evidence="1">Involved in sporophytic self-incompatibility system (the inability of flowering plants to achieve self-fertilization).</text>
</comment>
<dbReference type="Pfam" id="PF08276">
    <property type="entry name" value="PAN_2"/>
    <property type="match status" value="1"/>
</dbReference>
<sequence length="456" mass="51142">MKTITTTIIIIVFILSIFLFPCLILSTDSITSTTSLNLNQTLVSKGQVFELGFFDLGNNNLYIGIWYKQIKKRTYVWVANRDTPITSSSGKLTIDDTGNIVVLDQAETAVWSSNSSVSKANTVAQLLDSGNFVLRMEDDEDPENYMWQSFDDLTDTLLPGMKLGWDRKTGVNRFLRSWKTNTNPGSGDYSFKMNIDGFPEVYLTLGNRTMYRSGPWNGRRFSGVPEMKSVSVIEFEFENNSDEISYSYEMSNHSVYSRLIMSSSGRLQRFTWIDSDSTGTWSEYWFAPRDQCDDFRKCGPFGICDANASPSCECMKGFRPKNQWAWNLRDGSDGCVRSSELDCGSDEFLLLKNMKLPESSKAFVDQSMNLSSCAMICKRNCSCAAYANMDITQGGSGCVIWAVDLLDMRKYADSEGGQDLYVRVAASDLGTFLNFSTDMTYALTAGMVQVDNAIII</sequence>
<dbReference type="InterPro" id="IPR003609">
    <property type="entry name" value="Pan_app"/>
</dbReference>
<dbReference type="EMBL" id="JAMZMK010009328">
    <property type="protein sequence ID" value="KAI7736276.1"/>
    <property type="molecule type" value="Genomic_DNA"/>
</dbReference>
<feature type="transmembrane region" description="Helical" evidence="5">
    <location>
        <begin position="7"/>
        <end position="26"/>
    </location>
</feature>
<dbReference type="Gene3D" id="2.90.10.10">
    <property type="entry name" value="Bulb-type lectin domain"/>
    <property type="match status" value="1"/>
</dbReference>
<evidence type="ECO:0000259" key="7">
    <source>
        <dbReference type="PROSITE" id="PS50948"/>
    </source>
</evidence>
<dbReference type="CDD" id="cd00028">
    <property type="entry name" value="B_lectin"/>
    <property type="match status" value="1"/>
</dbReference>
<dbReference type="SMART" id="SM00473">
    <property type="entry name" value="PAN_AP"/>
    <property type="match status" value="1"/>
</dbReference>
<feature type="domain" description="Bulb-type lectin" evidence="6">
    <location>
        <begin position="27"/>
        <end position="147"/>
    </location>
</feature>
<keyword evidence="3" id="KW-1015">Disulfide bond</keyword>
<feature type="domain" description="Apple" evidence="7">
    <location>
        <begin position="343"/>
        <end position="425"/>
    </location>
</feature>
<dbReference type="FunFam" id="2.90.10.10:FF:000001">
    <property type="entry name" value="G-type lectin S-receptor-like serine/threonine-protein kinase"/>
    <property type="match status" value="1"/>
</dbReference>
<evidence type="ECO:0000313" key="8">
    <source>
        <dbReference type="EMBL" id="KAI7736276.1"/>
    </source>
</evidence>
<keyword evidence="4" id="KW-0325">Glycoprotein</keyword>
<dbReference type="PANTHER" id="PTHR32444">
    <property type="entry name" value="BULB-TYPE LECTIN DOMAIN-CONTAINING PROTEIN"/>
    <property type="match status" value="1"/>
</dbReference>
<reference evidence="8" key="1">
    <citation type="submission" date="2022-06" db="EMBL/GenBank/DDBJ databases">
        <title>Uncovering the hologenomic basis of an extraordinary plant invasion.</title>
        <authorList>
            <person name="Bieker V.C."/>
            <person name="Martin M.D."/>
            <person name="Gilbert T."/>
            <person name="Hodgins K."/>
            <person name="Battlay P."/>
            <person name="Petersen B."/>
            <person name="Wilson J."/>
        </authorList>
    </citation>
    <scope>NUCLEOTIDE SEQUENCE</scope>
    <source>
        <strain evidence="8">AA19_3_7</strain>
        <tissue evidence="8">Leaf</tissue>
    </source>
</reference>
<dbReference type="InterPro" id="IPR000858">
    <property type="entry name" value="S_locus_glycoprot_dom"/>
</dbReference>
<evidence type="ECO:0000256" key="5">
    <source>
        <dbReference type="SAM" id="Phobius"/>
    </source>
</evidence>
<dbReference type="Proteomes" id="UP001206925">
    <property type="component" value="Unassembled WGS sequence"/>
</dbReference>
<keyword evidence="5" id="KW-0472">Membrane</keyword>
<keyword evidence="9" id="KW-1185">Reference proteome</keyword>
<keyword evidence="5" id="KW-0812">Transmembrane</keyword>
<dbReference type="InterPro" id="IPR036426">
    <property type="entry name" value="Bulb-type_lectin_dom_sf"/>
</dbReference>
<dbReference type="SMART" id="SM00108">
    <property type="entry name" value="B_lectin"/>
    <property type="match status" value="1"/>
</dbReference>
<dbReference type="PIRSF" id="PIRSF002686">
    <property type="entry name" value="SLG"/>
    <property type="match status" value="1"/>
</dbReference>
<dbReference type="Pfam" id="PF01453">
    <property type="entry name" value="B_lectin"/>
    <property type="match status" value="1"/>
</dbReference>
<dbReference type="PROSITE" id="PS50948">
    <property type="entry name" value="PAN"/>
    <property type="match status" value="1"/>
</dbReference>
<dbReference type="Pfam" id="PF00954">
    <property type="entry name" value="S_locus_glycop"/>
    <property type="match status" value="1"/>
</dbReference>
<evidence type="ECO:0000256" key="1">
    <source>
        <dbReference type="ARBA" id="ARBA00003061"/>
    </source>
</evidence>
<evidence type="ECO:0000256" key="4">
    <source>
        <dbReference type="ARBA" id="ARBA00023180"/>
    </source>
</evidence>
<proteinExistence type="predicted"/>
<dbReference type="GO" id="GO:0048544">
    <property type="term" value="P:recognition of pollen"/>
    <property type="evidence" value="ECO:0007669"/>
    <property type="project" value="InterPro"/>
</dbReference>
<dbReference type="SUPFAM" id="SSF51110">
    <property type="entry name" value="alpha-D-mannose-specific plant lectins"/>
    <property type="match status" value="1"/>
</dbReference>
<gene>
    <name evidence="8" type="ORF">M8C21_022726</name>
</gene>
<evidence type="ECO:0000259" key="6">
    <source>
        <dbReference type="PROSITE" id="PS50927"/>
    </source>
</evidence>
<name>A0AAD5C6L2_AMBAR</name>
<evidence type="ECO:0000313" key="9">
    <source>
        <dbReference type="Proteomes" id="UP001206925"/>
    </source>
</evidence>
<dbReference type="PANTHER" id="PTHR32444:SF89">
    <property type="entry name" value="S GLYCOPROTEIN"/>
    <property type="match status" value="1"/>
</dbReference>
<dbReference type="CDD" id="cd01098">
    <property type="entry name" value="PAN_AP_plant"/>
    <property type="match status" value="1"/>
</dbReference>
<accession>A0AAD5C6L2</accession>
<comment type="caution">
    <text evidence="8">The sequence shown here is derived from an EMBL/GenBank/DDBJ whole genome shotgun (WGS) entry which is preliminary data.</text>
</comment>
<dbReference type="InterPro" id="IPR035446">
    <property type="entry name" value="SLSG/EP1"/>
</dbReference>
<evidence type="ECO:0000256" key="3">
    <source>
        <dbReference type="ARBA" id="ARBA00023157"/>
    </source>
</evidence>
<keyword evidence="5" id="KW-1133">Transmembrane helix</keyword>